<dbReference type="AlphaFoldDB" id="A0A0F5JW42"/>
<evidence type="ECO:0000313" key="2">
    <source>
        <dbReference type="Proteomes" id="UP000033618"/>
    </source>
</evidence>
<accession>A0A0F5JW42</accession>
<gene>
    <name evidence="1" type="ORF">WM40_19745</name>
</gene>
<dbReference type="InterPro" id="IPR027405">
    <property type="entry name" value="YidB-like"/>
</dbReference>
<evidence type="ECO:0008006" key="3">
    <source>
        <dbReference type="Google" id="ProtNLM"/>
    </source>
</evidence>
<dbReference type="InterPro" id="IPR045372">
    <property type="entry name" value="YidB"/>
</dbReference>
<dbReference type="SUPFAM" id="SSF140804">
    <property type="entry name" value="YidB-like"/>
    <property type="match status" value="1"/>
</dbReference>
<dbReference type="Proteomes" id="UP000033618">
    <property type="component" value="Unassembled WGS sequence"/>
</dbReference>
<name>A0A0F5JW42_9BURK</name>
<dbReference type="OrthoDB" id="9795283at2"/>
<protein>
    <recommendedName>
        <fullName evidence="3">Ribosomal protein P2</fullName>
    </recommendedName>
</protein>
<sequence length="136" mass="13709">MSILDGLGAQGAAGGNGLVDAAIGFVNSQPGGLNGFVQKFHDAGAGAIVSSWIGQGANLPIDPATLLTVLGKPMLEALASKVGMPVEQLTGILAMVLPGVVDRATPEGKLPEDGQLKSDNVLSTLGGLMDMFGRKQ</sequence>
<reference evidence="1 2" key="1">
    <citation type="submission" date="2015-03" db="EMBL/GenBank/DDBJ databases">
        <title>Draft Genome Sequence of Burkholderia andropogonis type strain ICMP2807, isolated from Sorghum bicolor.</title>
        <authorList>
            <person name="Lopes-Santos L."/>
            <person name="Castro D.B."/>
            <person name="Ottoboni L.M."/>
            <person name="Park D."/>
            <person name="Weirc B.S."/>
            <person name="Destefano S.A."/>
        </authorList>
    </citation>
    <scope>NUCLEOTIDE SEQUENCE [LARGE SCALE GENOMIC DNA]</scope>
    <source>
        <strain evidence="1 2">ICMP2807</strain>
    </source>
</reference>
<comment type="caution">
    <text evidence="1">The sequence shown here is derived from an EMBL/GenBank/DDBJ whole genome shotgun (WGS) entry which is preliminary data.</text>
</comment>
<evidence type="ECO:0000313" key="1">
    <source>
        <dbReference type="EMBL" id="KKB62041.1"/>
    </source>
</evidence>
<dbReference type="EMBL" id="LAQU01000026">
    <property type="protein sequence ID" value="KKB62041.1"/>
    <property type="molecule type" value="Genomic_DNA"/>
</dbReference>
<proteinExistence type="predicted"/>
<dbReference type="Gene3D" id="1.10.10.690">
    <property type="entry name" value="YidB-like"/>
    <property type="match status" value="1"/>
</dbReference>
<dbReference type="PATRIC" id="fig|28092.6.peg.4632"/>
<organism evidence="1 2">
    <name type="scientific">Robbsia andropogonis</name>
    <dbReference type="NCBI Taxonomy" id="28092"/>
    <lineage>
        <taxon>Bacteria</taxon>
        <taxon>Pseudomonadati</taxon>
        <taxon>Pseudomonadota</taxon>
        <taxon>Betaproteobacteria</taxon>
        <taxon>Burkholderiales</taxon>
        <taxon>Burkholderiaceae</taxon>
        <taxon>Robbsia</taxon>
    </lineage>
</organism>
<dbReference type="RefSeq" id="WP_046153759.1">
    <property type="nucleotide sequence ID" value="NZ_CADFGU010000009.1"/>
</dbReference>
<dbReference type="Pfam" id="PF20159">
    <property type="entry name" value="YidB"/>
    <property type="match status" value="1"/>
</dbReference>
<dbReference type="STRING" id="28092.WM40_19745"/>
<keyword evidence="2" id="KW-1185">Reference proteome</keyword>